<feature type="region of interest" description="Disordered" evidence="1">
    <location>
        <begin position="226"/>
        <end position="276"/>
    </location>
</feature>
<organism evidence="2 3">
    <name type="scientific">Prorocentrum cordatum</name>
    <dbReference type="NCBI Taxonomy" id="2364126"/>
    <lineage>
        <taxon>Eukaryota</taxon>
        <taxon>Sar</taxon>
        <taxon>Alveolata</taxon>
        <taxon>Dinophyceae</taxon>
        <taxon>Prorocentrales</taxon>
        <taxon>Prorocentraceae</taxon>
        <taxon>Prorocentrum</taxon>
    </lineage>
</organism>
<proteinExistence type="predicted"/>
<evidence type="ECO:0000313" key="3">
    <source>
        <dbReference type="Proteomes" id="UP001189429"/>
    </source>
</evidence>
<reference evidence="2" key="1">
    <citation type="submission" date="2023-10" db="EMBL/GenBank/DDBJ databases">
        <authorList>
            <person name="Chen Y."/>
            <person name="Shah S."/>
            <person name="Dougan E. K."/>
            <person name="Thang M."/>
            <person name="Chan C."/>
        </authorList>
    </citation>
    <scope>NUCLEOTIDE SEQUENCE [LARGE SCALE GENOMIC DNA]</scope>
</reference>
<evidence type="ECO:0000313" key="2">
    <source>
        <dbReference type="EMBL" id="CAK0832532.1"/>
    </source>
</evidence>
<sequence length="483" mass="52149">AVAVELDWLARAKMSAKSDQKRSMTAVVREIMGARAAEVIIEKGQAEIHAQVKMSSKSPVVAWLIEHASTLRCICNRGGNGAAPFRRAKRQAWQVRLPAFGESVEFKKRTRRELEARWERGLSLGVTVESTEKTAGTGHGVFAAQSLRRLPGDQRCDNEAAEQTGGVPKYCVAFADMDKRGRAEGRWAQGGGQDVASRLSGRHGFDIEPAAFGILGGAASGRCGLGTGSARSAPWEGQLARGAASATSQLPPARVDSDRGRKRGDPPAGSDGHEVMEDNAISIMARLIDHGGEDDEIENAICAQVESQRERLMKSARDSGDECPILVEQPFELDYGDFVGPEDLARRDDSRGKALPGDLAQEARAEDMNFIDTVTGARWIDVDGGDEVEFQARSRPVAKEIQHEGPVEQHFAAMPPLPSSNASHSTAVTVAFPRKGFAYAKKGKYVLQLQGERGALLGHGREGVFVELPEDCKKVRGITSDEV</sequence>
<name>A0ABN9SL83_9DINO</name>
<feature type="compositionally biased region" description="Basic and acidic residues" evidence="1">
    <location>
        <begin position="255"/>
        <end position="276"/>
    </location>
</feature>
<comment type="caution">
    <text evidence="2">The sequence shown here is derived from an EMBL/GenBank/DDBJ whole genome shotgun (WGS) entry which is preliminary data.</text>
</comment>
<feature type="non-terminal residue" evidence="2">
    <location>
        <position position="483"/>
    </location>
</feature>
<accession>A0ABN9SL83</accession>
<gene>
    <name evidence="2" type="ORF">PCOR1329_LOCUS30523</name>
</gene>
<dbReference type="Proteomes" id="UP001189429">
    <property type="component" value="Unassembled WGS sequence"/>
</dbReference>
<feature type="non-terminal residue" evidence="2">
    <location>
        <position position="1"/>
    </location>
</feature>
<dbReference type="EMBL" id="CAUYUJ010011758">
    <property type="protein sequence ID" value="CAK0832532.1"/>
    <property type="molecule type" value="Genomic_DNA"/>
</dbReference>
<keyword evidence="3" id="KW-1185">Reference proteome</keyword>
<protein>
    <submittedName>
        <fullName evidence="2">Uncharacterized protein</fullName>
    </submittedName>
</protein>
<evidence type="ECO:0000256" key="1">
    <source>
        <dbReference type="SAM" id="MobiDB-lite"/>
    </source>
</evidence>